<dbReference type="RefSeq" id="WP_058357547.1">
    <property type="nucleotide sequence ID" value="NZ_CABKVG010000010.1"/>
</dbReference>
<gene>
    <name evidence="9" type="ORF">LVJ82_15060</name>
</gene>
<keyword evidence="3 8" id="KW-0813">Transport</keyword>
<dbReference type="Gene3D" id="1.20.1740.10">
    <property type="entry name" value="Amino acid/polyamine transporter I"/>
    <property type="match status" value="1"/>
</dbReference>
<evidence type="ECO:0000256" key="7">
    <source>
        <dbReference type="ARBA" id="ARBA00023136"/>
    </source>
</evidence>
<keyword evidence="8" id="KW-0769">Symport</keyword>
<dbReference type="Proteomes" id="UP000832011">
    <property type="component" value="Chromosome"/>
</dbReference>
<dbReference type="EMBL" id="CP091511">
    <property type="protein sequence ID" value="UOO88762.1"/>
    <property type="molecule type" value="Genomic_DNA"/>
</dbReference>
<evidence type="ECO:0000256" key="2">
    <source>
        <dbReference type="ARBA" id="ARBA00009261"/>
    </source>
</evidence>
<dbReference type="PANTHER" id="PTHR30330">
    <property type="entry name" value="AGSS FAMILY TRANSPORTER, SODIUM-ALANINE"/>
    <property type="match status" value="1"/>
</dbReference>
<dbReference type="PANTHER" id="PTHR30330:SF7">
    <property type="entry name" value="SODIUM_PROTON-DEPENDENT ALANINE CARRIER PROTEIN YRBD-RELATED"/>
    <property type="match status" value="1"/>
</dbReference>
<organism evidence="9 10">
    <name type="scientific">Vitreoscilla massiliensis</name>
    <dbReference type="NCBI Taxonomy" id="1689272"/>
    <lineage>
        <taxon>Bacteria</taxon>
        <taxon>Pseudomonadati</taxon>
        <taxon>Pseudomonadota</taxon>
        <taxon>Betaproteobacteria</taxon>
        <taxon>Neisseriales</taxon>
        <taxon>Neisseriaceae</taxon>
        <taxon>Vitreoscilla</taxon>
    </lineage>
</organism>
<comment type="subcellular location">
    <subcellularLocation>
        <location evidence="8">Cell inner membrane</location>
        <topology evidence="8">Multi-pass membrane protein</topology>
    </subcellularLocation>
    <subcellularLocation>
        <location evidence="1">Cell membrane</location>
        <topology evidence="1">Multi-pass membrane protein</topology>
    </subcellularLocation>
</comment>
<evidence type="ECO:0000256" key="4">
    <source>
        <dbReference type="ARBA" id="ARBA00022475"/>
    </source>
</evidence>
<feature type="transmembrane region" description="Helical" evidence="8">
    <location>
        <begin position="422"/>
        <end position="442"/>
    </location>
</feature>
<evidence type="ECO:0000313" key="10">
    <source>
        <dbReference type="Proteomes" id="UP000832011"/>
    </source>
</evidence>
<feature type="transmembrane region" description="Helical" evidence="8">
    <location>
        <begin position="175"/>
        <end position="193"/>
    </location>
</feature>
<feature type="transmembrane region" description="Helical" evidence="8">
    <location>
        <begin position="135"/>
        <end position="155"/>
    </location>
</feature>
<evidence type="ECO:0000256" key="5">
    <source>
        <dbReference type="ARBA" id="ARBA00022692"/>
    </source>
</evidence>
<keyword evidence="5 8" id="KW-0812">Transmembrane</keyword>
<keyword evidence="7 8" id="KW-0472">Membrane</keyword>
<evidence type="ECO:0000256" key="3">
    <source>
        <dbReference type="ARBA" id="ARBA00022448"/>
    </source>
</evidence>
<feature type="transmembrane region" description="Helical" evidence="8">
    <location>
        <begin position="295"/>
        <end position="319"/>
    </location>
</feature>
<keyword evidence="6 8" id="KW-1133">Transmembrane helix</keyword>
<feature type="transmembrane region" description="Helical" evidence="8">
    <location>
        <begin position="62"/>
        <end position="85"/>
    </location>
</feature>
<evidence type="ECO:0000313" key="9">
    <source>
        <dbReference type="EMBL" id="UOO88762.1"/>
    </source>
</evidence>
<name>A0ABY4DZ02_9NEIS</name>
<feature type="transmembrane region" description="Helical" evidence="8">
    <location>
        <begin position="205"/>
        <end position="225"/>
    </location>
</feature>
<dbReference type="InterPro" id="IPR001463">
    <property type="entry name" value="Na/Ala_symport"/>
</dbReference>
<keyword evidence="8" id="KW-0997">Cell inner membrane</keyword>
<dbReference type="NCBIfam" id="TIGR00835">
    <property type="entry name" value="agcS"/>
    <property type="match status" value="1"/>
</dbReference>
<feature type="transmembrane region" description="Helical" evidence="8">
    <location>
        <begin position="231"/>
        <end position="255"/>
    </location>
</feature>
<evidence type="ECO:0000256" key="1">
    <source>
        <dbReference type="ARBA" id="ARBA00004651"/>
    </source>
</evidence>
<accession>A0ABY4DZ02</accession>
<feature type="transmembrane region" description="Helical" evidence="8">
    <location>
        <begin position="355"/>
        <end position="375"/>
    </location>
</feature>
<dbReference type="Pfam" id="PF01235">
    <property type="entry name" value="Na_Ala_symp"/>
    <property type="match status" value="1"/>
</dbReference>
<evidence type="ECO:0000256" key="6">
    <source>
        <dbReference type="ARBA" id="ARBA00022989"/>
    </source>
</evidence>
<evidence type="ECO:0000256" key="8">
    <source>
        <dbReference type="RuleBase" id="RU363064"/>
    </source>
</evidence>
<feature type="transmembrane region" description="Helical" evidence="8">
    <location>
        <begin position="12"/>
        <end position="41"/>
    </location>
</feature>
<keyword evidence="4" id="KW-1003">Cell membrane</keyword>
<keyword evidence="10" id="KW-1185">Reference proteome</keyword>
<reference evidence="9 10" key="1">
    <citation type="journal article" date="2022" name="Res Sq">
        <title>Evolution of multicellular longitudinally dividing oral cavity symbionts (Neisseriaceae).</title>
        <authorList>
            <person name="Nyongesa S."/>
            <person name="Weber P."/>
            <person name="Bernet E."/>
            <person name="Pullido F."/>
            <person name="Nieckarz M."/>
            <person name="Delaby M."/>
            <person name="Nieves C."/>
            <person name="Viehboeck T."/>
            <person name="Krause N."/>
            <person name="Rivera-Millot A."/>
            <person name="Nakamura A."/>
            <person name="Vischer N."/>
            <person name="VanNieuwenhze M."/>
            <person name="Brun Y."/>
            <person name="Cava F."/>
            <person name="Bulgheresi S."/>
            <person name="Veyrier F."/>
        </authorList>
    </citation>
    <scope>NUCLEOTIDE SEQUENCE [LARGE SCALE GENOMIC DNA]</scope>
    <source>
        <strain evidence="9 10">SN4</strain>
    </source>
</reference>
<protein>
    <submittedName>
        <fullName evidence="9">Alanine:cation symporter family protein</fullName>
    </submittedName>
</protein>
<proteinExistence type="inferred from homology"/>
<sequence>MEQWVNTIAGYVWGNALVVLALAVGLYFTVLTHGVQFRCLAESIRLLAEKRESAEGVSSFQAFCMALSGRVGVGNIAGVATAIAAGGPGALLWMNVMALLGSASAFIESTLAQVYKHRADGQYRGGSPYYIEKGLKLKGFAVFVAIVITLCYGVLVPGVQANTIADSFQNAFDLPPYVTGIIVTALLALIIFGGVKRIARVADKVIPLMAAAYIVLMVIILGSHLSQIPDMVVTIFKSAFGMDAVFGGIVGHAIAWGVRRAVFSNVAGAGEATFSSAAAEVSHPAKQGLVQSFSVYIDTVVVCTATGLMILATGMYNVFPGGGDVALVEHIPGVEAGTAYTQAAVSTVFANMGSGFVAIAIFMFAFTTLMAYYYIAETAMVYLDKKLRFPVLKLLLKLVFLGVVFVGSVQSVSMMWGLGDIGFGSMCYLNFIAIVLLTKPALKVLRDYDRQRKQGLDPVFDPRVVGIDNADFWVEYSDQHQAQSKK</sequence>
<dbReference type="PRINTS" id="PR00175">
    <property type="entry name" value="NAALASMPORT"/>
</dbReference>
<feature type="transmembrane region" description="Helical" evidence="8">
    <location>
        <begin position="395"/>
        <end position="416"/>
    </location>
</feature>
<comment type="similarity">
    <text evidence="2 8">Belongs to the alanine or glycine:cation symporter (AGCS) (TC 2.A.25) family.</text>
</comment>